<dbReference type="Proteomes" id="UP001377972">
    <property type="component" value="Unassembled WGS sequence"/>
</dbReference>
<keyword evidence="3" id="KW-1185">Reference proteome</keyword>
<dbReference type="InterPro" id="IPR013785">
    <property type="entry name" value="Aldolase_TIM"/>
</dbReference>
<dbReference type="EMBL" id="JAQPZS010000007">
    <property type="protein sequence ID" value="MEJ6496227.1"/>
    <property type="molecule type" value="Genomic_DNA"/>
</dbReference>
<dbReference type="PANTHER" id="PTHR48413:SF1">
    <property type="entry name" value="PROTEIN HEAT-STRESS-ASSOCIATED 32"/>
    <property type="match status" value="1"/>
</dbReference>
<dbReference type="InterPro" id="IPR003830">
    <property type="entry name" value="ComA_synth"/>
</dbReference>
<organism evidence="2 3">
    <name type="scientific">Pseudoalteromonas lipolytica</name>
    <dbReference type="NCBI Taxonomy" id="570156"/>
    <lineage>
        <taxon>Bacteria</taxon>
        <taxon>Pseudomonadati</taxon>
        <taxon>Pseudomonadota</taxon>
        <taxon>Gammaproteobacteria</taxon>
        <taxon>Alteromonadales</taxon>
        <taxon>Pseudoalteromonadaceae</taxon>
        <taxon>Pseudoalteromonas</taxon>
    </lineage>
</organism>
<dbReference type="PANTHER" id="PTHR48413">
    <property type="match status" value="1"/>
</dbReference>
<dbReference type="Gene3D" id="3.20.20.70">
    <property type="entry name" value="Aldolase class I"/>
    <property type="match status" value="1"/>
</dbReference>
<evidence type="ECO:0000256" key="1">
    <source>
        <dbReference type="ARBA" id="ARBA00010424"/>
    </source>
</evidence>
<sequence>MKLIDQRPTKPRQTGKTNVLDKGLGLEQLKMQLEACGEFIDVIKLGWGTSLITPNLEAKLDLIKSHGIEPCLGGTLFEYCYLTNKVDEYIDFLKQHKLSLIEISDGTISIPQKEKNELISRFAKDFTVLSEVGSKDDKVVVSPSKWVEQIKSEINAGAKSIILEGRESGTAGLYRGDGEIRMGLVEEVMESGVEIDKLIFEAPKKAHQVFMIKQYGRDVNMGNIAYEDVISLETLRLGLRSDTLCSIHLK</sequence>
<accession>A0ABU8STQ9</accession>
<dbReference type="RefSeq" id="WP_138619173.1">
    <property type="nucleotide sequence ID" value="NZ_JAQPZS010000007.1"/>
</dbReference>
<evidence type="ECO:0000313" key="2">
    <source>
        <dbReference type="EMBL" id="MEJ6496227.1"/>
    </source>
</evidence>
<comment type="caution">
    <text evidence="2">The sequence shown here is derived from an EMBL/GenBank/DDBJ whole genome shotgun (WGS) entry which is preliminary data.</text>
</comment>
<gene>
    <name evidence="2" type="ORF">PQI24_09280</name>
</gene>
<comment type="similarity">
    <text evidence="1">Belongs to the phosphosulfolactate synthase family.</text>
</comment>
<reference evidence="2 3" key="1">
    <citation type="submission" date="2023-01" db="EMBL/GenBank/DDBJ databases">
        <title>Trichodesmium-associated heterotrophic epibiont bacteria.</title>
        <authorList>
            <person name="Cleveland C.S."/>
            <person name="Webb E.A."/>
        </authorList>
    </citation>
    <scope>NUCLEOTIDE SEQUENCE [LARGE SCALE GENOMIC DNA]</scope>
    <source>
        <strain evidence="2 3">USCH2</strain>
    </source>
</reference>
<evidence type="ECO:0000313" key="3">
    <source>
        <dbReference type="Proteomes" id="UP001377972"/>
    </source>
</evidence>
<dbReference type="SUPFAM" id="SSF102110">
    <property type="entry name" value="(2r)-phospho-3-sulfolactate synthase ComA"/>
    <property type="match status" value="1"/>
</dbReference>
<proteinExistence type="inferred from homology"/>
<dbReference type="Pfam" id="PF02679">
    <property type="entry name" value="ComA"/>
    <property type="match status" value="1"/>
</dbReference>
<protein>
    <submittedName>
        <fullName evidence="2">Phosphosulfolactate synthase</fullName>
    </submittedName>
</protein>
<dbReference type="InterPro" id="IPR036112">
    <property type="entry name" value="ComA_synth_sf"/>
</dbReference>
<name>A0ABU8STQ9_9GAMM</name>